<dbReference type="STRING" id="1054147.F4QCU1"/>
<gene>
    <name evidence="2" type="ORF">DFA_12237</name>
</gene>
<sequence>MNQTSTIHYLDDYDNRSNSPPSYNSSSSSSSSSSSMPSSMATSPIVQPTIEPCPFPNYCLICTKELPPCLVSRSVSWVSILRVVFYCLKQLYPEKEFFNLKKDVYGYVATHWDIICSKKKKTNGWRKQLQDALSHCRRLFVSGADRHDCYGYWKLKDYNDPWEDDLSANNILISNPSSPILSPLLSPEFHSNNNNNQNNHFILSPPIYGSANSNTSTPLLTSSFSSLMFSPTRSSVNGQSNSTNNTNNNGPLSGVPPSKSLFEINKLSMASPSARPRSRSFSFDNNTNINNNQIFDHKLKYIHQQLRNQGPQRNQNTGVNDLPNGNITPSFFSFRDQKVPSMMNHRISQPTSIDEFDFPPTFPHPLREDKPFQLNGSPPSSNNGSASTTPSSTTPPRILNLSTGSGNSSPNRYSPYHNNHHNNHNNNNNNSHPQPIPFSEHRINQSSSISSSKLSISNLINPINEEEEEEVEEDDDIQECSDDLLPNPLNIKRNNNNNIQNLISSPPTFFSLRN</sequence>
<dbReference type="RefSeq" id="XP_004353874.1">
    <property type="nucleotide sequence ID" value="XM_004353822.1"/>
</dbReference>
<dbReference type="Gene3D" id="3.90.980.20">
    <property type="match status" value="1"/>
</dbReference>
<evidence type="ECO:0000313" key="3">
    <source>
        <dbReference type="Proteomes" id="UP000007797"/>
    </source>
</evidence>
<feature type="compositionally biased region" description="Low complexity" evidence="1">
    <location>
        <begin position="375"/>
        <end position="396"/>
    </location>
</feature>
<feature type="compositionally biased region" description="Low complexity" evidence="1">
    <location>
        <begin position="17"/>
        <end position="40"/>
    </location>
</feature>
<organism evidence="2 3">
    <name type="scientific">Cavenderia fasciculata</name>
    <name type="common">Slime mold</name>
    <name type="synonym">Dictyostelium fasciculatum</name>
    <dbReference type="NCBI Taxonomy" id="261658"/>
    <lineage>
        <taxon>Eukaryota</taxon>
        <taxon>Amoebozoa</taxon>
        <taxon>Evosea</taxon>
        <taxon>Eumycetozoa</taxon>
        <taxon>Dictyostelia</taxon>
        <taxon>Acytosteliales</taxon>
        <taxon>Cavenderiaceae</taxon>
        <taxon>Cavenderia</taxon>
    </lineage>
</organism>
<accession>F4QCU1</accession>
<proteinExistence type="predicted"/>
<feature type="region of interest" description="Disordered" evidence="1">
    <location>
        <begin position="350"/>
        <end position="454"/>
    </location>
</feature>
<feature type="compositionally biased region" description="Low complexity" evidence="1">
    <location>
        <begin position="231"/>
        <end position="250"/>
    </location>
</feature>
<dbReference type="GO" id="GO:0016301">
    <property type="term" value="F:kinase activity"/>
    <property type="evidence" value="ECO:0007669"/>
    <property type="project" value="UniProtKB-KW"/>
</dbReference>
<dbReference type="GeneID" id="14866149"/>
<feature type="compositionally biased region" description="Polar residues" evidence="1">
    <location>
        <begin position="400"/>
        <end position="412"/>
    </location>
</feature>
<dbReference type="Proteomes" id="UP000007797">
    <property type="component" value="Unassembled WGS sequence"/>
</dbReference>
<dbReference type="FunFam" id="3.90.980.20:FF:000015">
    <property type="entry name" value="Histidine kinase A"/>
    <property type="match status" value="1"/>
</dbReference>
<dbReference type="OrthoDB" id="20940at2759"/>
<protein>
    <submittedName>
        <fullName evidence="2">Histidine kinase</fullName>
    </submittedName>
</protein>
<feature type="compositionally biased region" description="Low complexity" evidence="1">
    <location>
        <begin position="444"/>
        <end position="454"/>
    </location>
</feature>
<feature type="compositionally biased region" description="Polar residues" evidence="1">
    <location>
        <begin position="310"/>
        <end position="331"/>
    </location>
</feature>
<evidence type="ECO:0000256" key="1">
    <source>
        <dbReference type="SAM" id="MobiDB-lite"/>
    </source>
</evidence>
<feature type="region of interest" description="Disordered" evidence="1">
    <location>
        <begin position="310"/>
        <end position="332"/>
    </location>
</feature>
<feature type="region of interest" description="Disordered" evidence="1">
    <location>
        <begin position="11"/>
        <end position="43"/>
    </location>
</feature>
<keyword evidence="2" id="KW-0418">Kinase</keyword>
<dbReference type="KEGG" id="dfa:DFA_12237"/>
<reference evidence="3" key="1">
    <citation type="journal article" date="2011" name="Genome Res.">
        <title>Phylogeny-wide analysis of social amoeba genomes highlights ancient origins for complex intercellular communication.</title>
        <authorList>
            <person name="Heidel A.J."/>
            <person name="Lawal H.M."/>
            <person name="Felder M."/>
            <person name="Schilde C."/>
            <person name="Helps N.R."/>
            <person name="Tunggal B."/>
            <person name="Rivero F."/>
            <person name="John U."/>
            <person name="Schleicher M."/>
            <person name="Eichinger L."/>
            <person name="Platzer M."/>
            <person name="Noegel A.A."/>
            <person name="Schaap P."/>
            <person name="Gloeckner G."/>
        </authorList>
    </citation>
    <scope>NUCLEOTIDE SEQUENCE [LARGE SCALE GENOMIC DNA]</scope>
    <source>
        <strain evidence="3">SH3</strain>
    </source>
</reference>
<dbReference type="AlphaFoldDB" id="F4QCU1"/>
<name>F4QCU1_CACFS</name>
<keyword evidence="2" id="KW-0808">Transferase</keyword>
<keyword evidence="3" id="KW-1185">Reference proteome</keyword>
<evidence type="ECO:0000313" key="2">
    <source>
        <dbReference type="EMBL" id="EGG14465.1"/>
    </source>
</evidence>
<dbReference type="EMBL" id="GL883029">
    <property type="protein sequence ID" value="EGG14465.1"/>
    <property type="molecule type" value="Genomic_DNA"/>
</dbReference>
<feature type="region of interest" description="Disordered" evidence="1">
    <location>
        <begin position="231"/>
        <end position="259"/>
    </location>
</feature>